<accession>A0ABR1K7J1</accession>
<gene>
    <name evidence="2" type="ORF">VKT23_002431</name>
</gene>
<feature type="compositionally biased region" description="Low complexity" evidence="1">
    <location>
        <begin position="127"/>
        <end position="141"/>
    </location>
</feature>
<feature type="region of interest" description="Disordered" evidence="1">
    <location>
        <begin position="91"/>
        <end position="141"/>
    </location>
</feature>
<protein>
    <submittedName>
        <fullName evidence="2">Uncharacterized protein</fullName>
    </submittedName>
</protein>
<name>A0ABR1K7J1_9AGAR</name>
<proteinExistence type="predicted"/>
<reference evidence="2 3" key="1">
    <citation type="submission" date="2024-01" db="EMBL/GenBank/DDBJ databases">
        <title>A draft genome for the cacao thread blight pathogen Marasmiellus scandens.</title>
        <authorList>
            <person name="Baruah I.K."/>
            <person name="Leung J."/>
            <person name="Bukari Y."/>
            <person name="Amoako-Attah I."/>
            <person name="Meinhardt L.W."/>
            <person name="Bailey B.A."/>
            <person name="Cohen S.P."/>
        </authorList>
    </citation>
    <scope>NUCLEOTIDE SEQUENCE [LARGE SCALE GENOMIC DNA]</scope>
    <source>
        <strain evidence="2 3">GH-19</strain>
    </source>
</reference>
<comment type="caution">
    <text evidence="2">The sequence shown here is derived from an EMBL/GenBank/DDBJ whole genome shotgun (WGS) entry which is preliminary data.</text>
</comment>
<organism evidence="2 3">
    <name type="scientific">Marasmiellus scandens</name>
    <dbReference type="NCBI Taxonomy" id="2682957"/>
    <lineage>
        <taxon>Eukaryota</taxon>
        <taxon>Fungi</taxon>
        <taxon>Dikarya</taxon>
        <taxon>Basidiomycota</taxon>
        <taxon>Agaricomycotina</taxon>
        <taxon>Agaricomycetes</taxon>
        <taxon>Agaricomycetidae</taxon>
        <taxon>Agaricales</taxon>
        <taxon>Marasmiineae</taxon>
        <taxon>Omphalotaceae</taxon>
        <taxon>Marasmiellus</taxon>
    </lineage>
</organism>
<evidence type="ECO:0000313" key="2">
    <source>
        <dbReference type="EMBL" id="KAK7471018.1"/>
    </source>
</evidence>
<sequence length="141" mass="15408">MSTHSLKVSTLSFVPQISDAETYRCPWASSSSASLAYESYALPPPSSEYLPSSIPEFILPSIQCKSNIRVPLSLSARRGYGLSIEITSSHAPVQTQKGHLEPKAGSLPRRKRVVAPKPTRIQDPRSFDFSISSDSNSVNED</sequence>
<evidence type="ECO:0000256" key="1">
    <source>
        <dbReference type="SAM" id="MobiDB-lite"/>
    </source>
</evidence>
<dbReference type="Proteomes" id="UP001498398">
    <property type="component" value="Unassembled WGS sequence"/>
</dbReference>
<keyword evidence="3" id="KW-1185">Reference proteome</keyword>
<dbReference type="EMBL" id="JBANRG010000002">
    <property type="protein sequence ID" value="KAK7471018.1"/>
    <property type="molecule type" value="Genomic_DNA"/>
</dbReference>
<evidence type="ECO:0000313" key="3">
    <source>
        <dbReference type="Proteomes" id="UP001498398"/>
    </source>
</evidence>